<dbReference type="RefSeq" id="XP_025596802.1">
    <property type="nucleotide sequence ID" value="XM_025745902.1"/>
</dbReference>
<feature type="region of interest" description="Disordered" evidence="1">
    <location>
        <begin position="110"/>
        <end position="131"/>
    </location>
</feature>
<reference evidence="2 3" key="1">
    <citation type="journal article" date="2018" name="Mol. Biol. Evol.">
        <title>Broad Genomic Sampling Reveals a Smut Pathogenic Ancestry of the Fungal Clade Ustilaginomycotina.</title>
        <authorList>
            <person name="Kijpornyongpan T."/>
            <person name="Mondo S.J."/>
            <person name="Barry K."/>
            <person name="Sandor L."/>
            <person name="Lee J."/>
            <person name="Lipzen A."/>
            <person name="Pangilinan J."/>
            <person name="LaButti K."/>
            <person name="Hainaut M."/>
            <person name="Henrissat B."/>
            <person name="Grigoriev I.V."/>
            <person name="Spatafora J.W."/>
            <person name="Aime M.C."/>
        </authorList>
    </citation>
    <scope>NUCLEOTIDE SEQUENCE [LARGE SCALE GENOMIC DNA]</scope>
    <source>
        <strain evidence="2 3">MCA 4186</strain>
    </source>
</reference>
<name>A0A316Z8M7_9BASI</name>
<sequence length="221" mass="23737">MPFSAARGGLDAALSRRRLRRPRTWRHGAPPVLASCCCAFEAPLCIAGSSSLSILRRVPPQFRHTLAPYAAASRASPCCSHVPRPARSAAHAVAPRAACRGCRLIDGRAQPQRKSPGARALSPGAAAPQQLHLDEQECRPRGRTLCLLADRRAVAYGAAFQVHSLTPALAPSSTRPHISQLLKLVTTLGPEVRCRMQDQLAPQPARCRRCGGGMCGAQRHR</sequence>
<dbReference type="Proteomes" id="UP000245946">
    <property type="component" value="Unassembled WGS sequence"/>
</dbReference>
<accession>A0A316Z8M7</accession>
<proteinExistence type="predicted"/>
<organism evidence="2 3">
    <name type="scientific">Tilletiopsis washingtonensis</name>
    <dbReference type="NCBI Taxonomy" id="58919"/>
    <lineage>
        <taxon>Eukaryota</taxon>
        <taxon>Fungi</taxon>
        <taxon>Dikarya</taxon>
        <taxon>Basidiomycota</taxon>
        <taxon>Ustilaginomycotina</taxon>
        <taxon>Exobasidiomycetes</taxon>
        <taxon>Entylomatales</taxon>
        <taxon>Entylomatales incertae sedis</taxon>
        <taxon>Tilletiopsis</taxon>
    </lineage>
</organism>
<keyword evidence="3" id="KW-1185">Reference proteome</keyword>
<dbReference type="AlphaFoldDB" id="A0A316Z8M7"/>
<gene>
    <name evidence="2" type="ORF">FA09DRAFT_92236</name>
</gene>
<evidence type="ECO:0000313" key="3">
    <source>
        <dbReference type="Proteomes" id="UP000245946"/>
    </source>
</evidence>
<protein>
    <submittedName>
        <fullName evidence="2">Uncharacterized protein</fullName>
    </submittedName>
</protein>
<dbReference type="EMBL" id="KZ819299">
    <property type="protein sequence ID" value="PWN96523.1"/>
    <property type="molecule type" value="Genomic_DNA"/>
</dbReference>
<evidence type="ECO:0000313" key="2">
    <source>
        <dbReference type="EMBL" id="PWN96523.1"/>
    </source>
</evidence>
<dbReference type="GeneID" id="37273446"/>
<evidence type="ECO:0000256" key="1">
    <source>
        <dbReference type="SAM" id="MobiDB-lite"/>
    </source>
</evidence>